<name>A0A401RRY4_CHIPU</name>
<keyword evidence="4" id="KW-0175">Coiled coil</keyword>
<dbReference type="Pfam" id="PF25600">
    <property type="entry name" value="TRIM_CC"/>
    <property type="match status" value="1"/>
</dbReference>
<dbReference type="OMA" id="RWANEYR"/>
<feature type="coiled-coil region" evidence="4">
    <location>
        <begin position="9"/>
        <end position="36"/>
    </location>
</feature>
<proteinExistence type="predicted"/>
<evidence type="ECO:0000313" key="7">
    <source>
        <dbReference type="Proteomes" id="UP000287033"/>
    </source>
</evidence>
<evidence type="ECO:0000256" key="1">
    <source>
        <dbReference type="ARBA" id="ARBA00022723"/>
    </source>
</evidence>
<dbReference type="PANTHER" id="PTHR25465:SF14">
    <property type="entry name" value="E3 UBIQUITIN-PROTEIN LIGASE TRIM65"/>
    <property type="match status" value="1"/>
</dbReference>
<dbReference type="AlphaFoldDB" id="A0A401RRY4"/>
<dbReference type="InterPro" id="IPR051051">
    <property type="entry name" value="E3_ubiq-ligase_TRIM/RNF"/>
</dbReference>
<dbReference type="PANTHER" id="PTHR25465">
    <property type="entry name" value="B-BOX DOMAIN CONTAINING"/>
    <property type="match status" value="1"/>
</dbReference>
<keyword evidence="7" id="KW-1185">Reference proteome</keyword>
<evidence type="ECO:0000256" key="3">
    <source>
        <dbReference type="ARBA" id="ARBA00022833"/>
    </source>
</evidence>
<feature type="domain" description="TRIM8/14/16/25/29/45/65 coiled-coil region" evidence="5">
    <location>
        <begin position="17"/>
        <end position="116"/>
    </location>
</feature>
<dbReference type="InterPro" id="IPR058030">
    <property type="entry name" value="TRIM8/14/16/25/29/45/65_CC"/>
</dbReference>
<keyword evidence="3" id="KW-0862">Zinc</keyword>
<evidence type="ECO:0000259" key="5">
    <source>
        <dbReference type="Pfam" id="PF25600"/>
    </source>
</evidence>
<keyword evidence="1" id="KW-0479">Metal-binding</keyword>
<gene>
    <name evidence="6" type="ORF">chiPu_0019471</name>
</gene>
<dbReference type="Proteomes" id="UP000287033">
    <property type="component" value="Unassembled WGS sequence"/>
</dbReference>
<dbReference type="GO" id="GO:0008270">
    <property type="term" value="F:zinc ion binding"/>
    <property type="evidence" value="ECO:0007669"/>
    <property type="project" value="UniProtKB-KW"/>
</dbReference>
<dbReference type="SUPFAM" id="SSF49899">
    <property type="entry name" value="Concanavalin A-like lectins/glucanases"/>
    <property type="match status" value="1"/>
</dbReference>
<evidence type="ECO:0000313" key="6">
    <source>
        <dbReference type="EMBL" id="GCC20901.1"/>
    </source>
</evidence>
<keyword evidence="2" id="KW-0863">Zinc-finger</keyword>
<dbReference type="Gene3D" id="2.60.120.920">
    <property type="match status" value="1"/>
</dbReference>
<organism evidence="6 7">
    <name type="scientific">Chiloscyllium punctatum</name>
    <name type="common">Brownbanded bambooshark</name>
    <name type="synonym">Hemiscyllium punctatum</name>
    <dbReference type="NCBI Taxonomy" id="137246"/>
    <lineage>
        <taxon>Eukaryota</taxon>
        <taxon>Metazoa</taxon>
        <taxon>Chordata</taxon>
        <taxon>Craniata</taxon>
        <taxon>Vertebrata</taxon>
        <taxon>Chondrichthyes</taxon>
        <taxon>Elasmobranchii</taxon>
        <taxon>Galeomorphii</taxon>
        <taxon>Galeoidea</taxon>
        <taxon>Orectolobiformes</taxon>
        <taxon>Hemiscylliidae</taxon>
        <taxon>Chiloscyllium</taxon>
    </lineage>
</organism>
<dbReference type="InterPro" id="IPR013320">
    <property type="entry name" value="ConA-like_dom_sf"/>
</dbReference>
<dbReference type="OrthoDB" id="6105938at2759"/>
<evidence type="ECO:0000256" key="2">
    <source>
        <dbReference type="ARBA" id="ARBA00022771"/>
    </source>
</evidence>
<evidence type="ECO:0000256" key="4">
    <source>
        <dbReference type="SAM" id="Coils"/>
    </source>
</evidence>
<reference evidence="6 7" key="1">
    <citation type="journal article" date="2018" name="Nat. Ecol. Evol.">
        <title>Shark genomes provide insights into elasmobranch evolution and the origin of vertebrates.</title>
        <authorList>
            <person name="Hara Y"/>
            <person name="Yamaguchi K"/>
            <person name="Onimaru K"/>
            <person name="Kadota M"/>
            <person name="Koyanagi M"/>
            <person name="Keeley SD"/>
            <person name="Tatsumi K"/>
            <person name="Tanaka K"/>
            <person name="Motone F"/>
            <person name="Kageyama Y"/>
            <person name="Nozu R"/>
            <person name="Adachi N"/>
            <person name="Nishimura O"/>
            <person name="Nakagawa R"/>
            <person name="Tanegashima C"/>
            <person name="Kiyatake I"/>
            <person name="Matsumoto R"/>
            <person name="Murakumo K"/>
            <person name="Nishida K"/>
            <person name="Terakita A"/>
            <person name="Kuratani S"/>
            <person name="Sato K"/>
            <person name="Hyodo S Kuraku.S."/>
        </authorList>
    </citation>
    <scope>NUCLEOTIDE SEQUENCE [LARGE SCALE GENOMIC DNA]</scope>
</reference>
<protein>
    <recommendedName>
        <fullName evidence="5">TRIM8/14/16/25/29/45/65 coiled-coil region domain-containing protein</fullName>
    </recommendedName>
</protein>
<accession>A0A401RRY4</accession>
<sequence length="246" mass="28795">MPELILRNSSTLKQQLQKTLAEISDLQVNVDSVKNSSQEVRTEITQKFTAMVKLIEGAHKEAIAQINNDEQVTLGQAKSMRTQLQQRCTELSVSEDQLRSLLKINDNLIFLQHLRSELQYSLALEIENPNILPSLGYKKLVTPSIMEAPQSGRRMELLRYAESLRFDVRSAHCLLTFYNHYQTVSSLMELKYPDDPLRFNVQPQILCENRWFNIKRYYCEVEVWERWANEYRFLSTIKEQNGSWGF</sequence>
<dbReference type="InterPro" id="IPR043136">
    <property type="entry name" value="B30.2/SPRY_sf"/>
</dbReference>
<comment type="caution">
    <text evidence="6">The sequence shown here is derived from an EMBL/GenBank/DDBJ whole genome shotgun (WGS) entry which is preliminary data.</text>
</comment>
<dbReference type="EMBL" id="BEZZ01002009">
    <property type="protein sequence ID" value="GCC20901.1"/>
    <property type="molecule type" value="Genomic_DNA"/>
</dbReference>